<gene>
    <name evidence="4" type="ORF">THAOC_06481</name>
</gene>
<name>K0TES7_THAOC</name>
<evidence type="ECO:0000256" key="2">
    <source>
        <dbReference type="ARBA" id="ARBA00022737"/>
    </source>
</evidence>
<dbReference type="FunFam" id="3.80.10.10:FF:000383">
    <property type="entry name" value="Leucine-rich repeat receptor protein kinase EMS1"/>
    <property type="match status" value="1"/>
</dbReference>
<dbReference type="AlphaFoldDB" id="K0TES7"/>
<dbReference type="eggNOG" id="ENOG502QZF5">
    <property type="taxonomic scope" value="Eukaryota"/>
</dbReference>
<dbReference type="Pfam" id="PF13855">
    <property type="entry name" value="LRR_8"/>
    <property type="match status" value="1"/>
</dbReference>
<evidence type="ECO:0000313" key="4">
    <source>
        <dbReference type="EMBL" id="EJK72026.1"/>
    </source>
</evidence>
<reference evidence="4 5" key="1">
    <citation type="journal article" date="2012" name="Genome Biol.">
        <title>Genome and low-iron response of an oceanic diatom adapted to chronic iron limitation.</title>
        <authorList>
            <person name="Lommer M."/>
            <person name="Specht M."/>
            <person name="Roy A.S."/>
            <person name="Kraemer L."/>
            <person name="Andreson R."/>
            <person name="Gutowska M.A."/>
            <person name="Wolf J."/>
            <person name="Bergner S.V."/>
            <person name="Schilhabel M.B."/>
            <person name="Klostermeier U.C."/>
            <person name="Beiko R.G."/>
            <person name="Rosenstiel P."/>
            <person name="Hippler M."/>
            <person name="Laroche J."/>
        </authorList>
    </citation>
    <scope>NUCLEOTIDE SEQUENCE [LARGE SCALE GENOMIC DNA]</scope>
    <source>
        <strain evidence="4 5">CCMP1005</strain>
    </source>
</reference>
<evidence type="ECO:0000256" key="1">
    <source>
        <dbReference type="ARBA" id="ARBA00022729"/>
    </source>
</evidence>
<sequence length="322" mass="36281">MNADALDGKQGNPTPQRQDAPLDMITSDQHVLHQRLDDRGRPPQPAADRMVTTKRFLSFRRKLSNVIYTDEESGEEGGTPDGAISPRRTVHPLYNETSPQYRALDWLANVDKFRVRLYSENLVQRYVLAVLYYSTGGPRVTAKTDFSAMAPGRPWRDPTNFLSPVHECKWRSNSIETARGRGGGVRRCDKNQTVVEISLYNELEGTLPSELGKLWNLRVLYLGRNHLHGTIPTELGSIEKLASLSLQQNELSGTIPQHSLKNLGRLRALQLEGNEKIVGLIDKHSLLCQMSPKYKNQVLPPGREAYTGEKRILRKFTASCLP</sequence>
<keyword evidence="1" id="KW-0732">Signal</keyword>
<proteinExistence type="predicted"/>
<dbReference type="PANTHER" id="PTHR48060:SF21">
    <property type="entry name" value="L DOMAIN-LIKE PROTEIN"/>
    <property type="match status" value="1"/>
</dbReference>
<organism evidence="4 5">
    <name type="scientific">Thalassiosira oceanica</name>
    <name type="common">Marine diatom</name>
    <dbReference type="NCBI Taxonomy" id="159749"/>
    <lineage>
        <taxon>Eukaryota</taxon>
        <taxon>Sar</taxon>
        <taxon>Stramenopiles</taxon>
        <taxon>Ochrophyta</taxon>
        <taxon>Bacillariophyta</taxon>
        <taxon>Coscinodiscophyceae</taxon>
        <taxon>Thalassiosirophycidae</taxon>
        <taxon>Thalassiosirales</taxon>
        <taxon>Thalassiosiraceae</taxon>
        <taxon>Thalassiosira</taxon>
    </lineage>
</organism>
<accession>K0TES7</accession>
<dbReference type="InterPro" id="IPR032675">
    <property type="entry name" value="LRR_dom_sf"/>
</dbReference>
<keyword evidence="5" id="KW-1185">Reference proteome</keyword>
<comment type="caution">
    <text evidence="4">The sequence shown here is derived from an EMBL/GenBank/DDBJ whole genome shotgun (WGS) entry which is preliminary data.</text>
</comment>
<feature type="region of interest" description="Disordered" evidence="3">
    <location>
        <begin position="1"/>
        <end position="21"/>
    </location>
</feature>
<evidence type="ECO:0000313" key="5">
    <source>
        <dbReference type="Proteomes" id="UP000266841"/>
    </source>
</evidence>
<evidence type="ECO:0000256" key="3">
    <source>
        <dbReference type="SAM" id="MobiDB-lite"/>
    </source>
</evidence>
<dbReference type="InterPro" id="IPR053211">
    <property type="entry name" value="DNA_repair-toleration"/>
</dbReference>
<protein>
    <submittedName>
        <fullName evidence="4">Uncharacterized protein</fullName>
    </submittedName>
</protein>
<dbReference type="Proteomes" id="UP000266841">
    <property type="component" value="Unassembled WGS sequence"/>
</dbReference>
<dbReference type="InterPro" id="IPR001611">
    <property type="entry name" value="Leu-rich_rpt"/>
</dbReference>
<keyword evidence="2" id="KW-0677">Repeat</keyword>
<dbReference type="Gene3D" id="3.80.10.10">
    <property type="entry name" value="Ribonuclease Inhibitor"/>
    <property type="match status" value="1"/>
</dbReference>
<dbReference type="OrthoDB" id="40427at2759"/>
<dbReference type="PANTHER" id="PTHR48060">
    <property type="entry name" value="DNA DAMAGE-REPAIR/TOLERATION PROTEIN DRT100"/>
    <property type="match status" value="1"/>
</dbReference>
<dbReference type="SUPFAM" id="SSF52058">
    <property type="entry name" value="L domain-like"/>
    <property type="match status" value="1"/>
</dbReference>
<dbReference type="EMBL" id="AGNL01006450">
    <property type="protein sequence ID" value="EJK72026.1"/>
    <property type="molecule type" value="Genomic_DNA"/>
</dbReference>
<feature type="non-terminal residue" evidence="4">
    <location>
        <position position="322"/>
    </location>
</feature>